<dbReference type="InterPro" id="IPR050270">
    <property type="entry name" value="DegV_domain_contain"/>
</dbReference>
<dbReference type="Proteomes" id="UP000637695">
    <property type="component" value="Unassembled WGS sequence"/>
</dbReference>
<accession>A0A917NNM7</accession>
<dbReference type="Gene3D" id="3.40.50.10170">
    <property type="match status" value="1"/>
</dbReference>
<name>A0A917NNM7_9BACL</name>
<dbReference type="Gene3D" id="3.30.1180.10">
    <property type="match status" value="1"/>
</dbReference>
<dbReference type="Pfam" id="PF02645">
    <property type="entry name" value="DegV"/>
    <property type="match status" value="1"/>
</dbReference>
<dbReference type="GO" id="GO:0008289">
    <property type="term" value="F:lipid binding"/>
    <property type="evidence" value="ECO:0007669"/>
    <property type="project" value="UniProtKB-KW"/>
</dbReference>
<protein>
    <recommendedName>
        <fullName evidence="4">DegV family protein with EDD domain</fullName>
    </recommendedName>
</protein>
<proteinExistence type="predicted"/>
<keyword evidence="1" id="KW-0446">Lipid-binding</keyword>
<evidence type="ECO:0000313" key="2">
    <source>
        <dbReference type="EMBL" id="GGJ13773.1"/>
    </source>
</evidence>
<dbReference type="AlphaFoldDB" id="A0A917NNM7"/>
<comment type="caution">
    <text evidence="2">The sequence shown here is derived from an EMBL/GenBank/DDBJ whole genome shotgun (WGS) entry which is preliminary data.</text>
</comment>
<dbReference type="NCBIfam" id="TIGR00762">
    <property type="entry name" value="DegV"/>
    <property type="match status" value="1"/>
</dbReference>
<dbReference type="PROSITE" id="PS51482">
    <property type="entry name" value="DEGV"/>
    <property type="match status" value="1"/>
</dbReference>
<keyword evidence="3" id="KW-1185">Reference proteome</keyword>
<evidence type="ECO:0000256" key="1">
    <source>
        <dbReference type="ARBA" id="ARBA00023121"/>
    </source>
</evidence>
<sequence>MRIAFVTDSTAYLTPQQVEAYGIHVVPLTVILDGRAYREGVDIDNATFYRLMAESKSFPTTSQASVGEFVALFERLLSHHDAVMCLLLSSQFSGTFQTAQTAAQMVGGNIYVVDSRISSYGIAGPLIDGVVMARHGASPEDILAVWEQELAEMNAYFVIDTLEYLHRGGRIGGAAAVLGSLLQIKPILTVRDGRIELYEKVRTRKRAMEFMLAKFAEAAASGRALQVGVVHSQREEEAAKLRSELEAAYPHIRTDISELGPVIGAHTGPGVLALVYYPRAEAVP</sequence>
<reference evidence="2" key="1">
    <citation type="journal article" date="2014" name="Int. J. Syst. Evol. Microbiol.">
        <title>Complete genome sequence of Corynebacterium casei LMG S-19264T (=DSM 44701T), isolated from a smear-ripened cheese.</title>
        <authorList>
            <consortium name="US DOE Joint Genome Institute (JGI-PGF)"/>
            <person name="Walter F."/>
            <person name="Albersmeier A."/>
            <person name="Kalinowski J."/>
            <person name="Ruckert C."/>
        </authorList>
    </citation>
    <scope>NUCLEOTIDE SEQUENCE</scope>
    <source>
        <strain evidence="2">JCM 18487</strain>
    </source>
</reference>
<organism evidence="2 3">
    <name type="scientific">Alicyclobacillus cellulosilyticus</name>
    <dbReference type="NCBI Taxonomy" id="1003997"/>
    <lineage>
        <taxon>Bacteria</taxon>
        <taxon>Bacillati</taxon>
        <taxon>Bacillota</taxon>
        <taxon>Bacilli</taxon>
        <taxon>Bacillales</taxon>
        <taxon>Alicyclobacillaceae</taxon>
        <taxon>Alicyclobacillus</taxon>
    </lineage>
</organism>
<dbReference type="InterPro" id="IPR003797">
    <property type="entry name" value="DegV"/>
</dbReference>
<dbReference type="SUPFAM" id="SSF82549">
    <property type="entry name" value="DAK1/DegV-like"/>
    <property type="match status" value="1"/>
</dbReference>
<evidence type="ECO:0008006" key="4">
    <source>
        <dbReference type="Google" id="ProtNLM"/>
    </source>
</evidence>
<reference evidence="2" key="2">
    <citation type="submission" date="2020-09" db="EMBL/GenBank/DDBJ databases">
        <authorList>
            <person name="Sun Q."/>
            <person name="Ohkuma M."/>
        </authorList>
    </citation>
    <scope>NUCLEOTIDE SEQUENCE</scope>
    <source>
        <strain evidence="2">JCM 18487</strain>
    </source>
</reference>
<gene>
    <name evidence="2" type="ORF">GCM10010885_23910</name>
</gene>
<evidence type="ECO:0000313" key="3">
    <source>
        <dbReference type="Proteomes" id="UP000637695"/>
    </source>
</evidence>
<dbReference type="PANTHER" id="PTHR33434">
    <property type="entry name" value="DEGV DOMAIN-CONTAINING PROTEIN DR_1986-RELATED"/>
    <property type="match status" value="1"/>
</dbReference>
<dbReference type="EMBL" id="BMOY01000059">
    <property type="protein sequence ID" value="GGJ13773.1"/>
    <property type="molecule type" value="Genomic_DNA"/>
</dbReference>
<dbReference type="RefSeq" id="WP_188883408.1">
    <property type="nucleotide sequence ID" value="NZ_BMOY01000059.1"/>
</dbReference>
<dbReference type="PANTHER" id="PTHR33434:SF2">
    <property type="entry name" value="FATTY ACID-BINDING PROTEIN TM_1468"/>
    <property type="match status" value="1"/>
</dbReference>
<dbReference type="InterPro" id="IPR043168">
    <property type="entry name" value="DegV_C"/>
</dbReference>